<evidence type="ECO:0000256" key="1">
    <source>
        <dbReference type="SAM" id="Phobius"/>
    </source>
</evidence>
<organism evidence="2 3">
    <name type="scientific">Candidatus Falkowbacteria bacterium RIFOXYA2_FULL_47_19</name>
    <dbReference type="NCBI Taxonomy" id="1797994"/>
    <lineage>
        <taxon>Bacteria</taxon>
        <taxon>Candidatus Falkowiibacteriota</taxon>
    </lineage>
</organism>
<dbReference type="InterPro" id="IPR007445">
    <property type="entry name" value="PilO"/>
</dbReference>
<dbReference type="STRING" id="1797994.A2227_04695"/>
<reference evidence="2 3" key="1">
    <citation type="journal article" date="2016" name="Nat. Commun.">
        <title>Thousands of microbial genomes shed light on interconnected biogeochemical processes in an aquifer system.</title>
        <authorList>
            <person name="Anantharaman K."/>
            <person name="Brown C.T."/>
            <person name="Hug L.A."/>
            <person name="Sharon I."/>
            <person name="Castelle C.J."/>
            <person name="Probst A.J."/>
            <person name="Thomas B.C."/>
            <person name="Singh A."/>
            <person name="Wilkins M.J."/>
            <person name="Karaoz U."/>
            <person name="Brodie E.L."/>
            <person name="Williams K.H."/>
            <person name="Hubbard S.S."/>
            <person name="Banfield J.F."/>
        </authorList>
    </citation>
    <scope>NUCLEOTIDE SEQUENCE [LARGE SCALE GENOMIC DNA]</scope>
</reference>
<keyword evidence="1" id="KW-0812">Transmembrane</keyword>
<keyword evidence="1" id="KW-0472">Membrane</keyword>
<proteinExistence type="predicted"/>
<gene>
    <name evidence="2" type="ORF">A2227_04695</name>
</gene>
<accession>A0A1F5SME6</accession>
<name>A0A1F5SME6_9BACT</name>
<feature type="transmembrane region" description="Helical" evidence="1">
    <location>
        <begin position="12"/>
        <end position="33"/>
    </location>
</feature>
<dbReference type="AlphaFoldDB" id="A0A1F5SME6"/>
<comment type="caution">
    <text evidence="2">The sequence shown here is derived from an EMBL/GenBank/DDBJ whole genome shotgun (WGS) entry which is preliminary data.</text>
</comment>
<keyword evidence="1" id="KW-1133">Transmembrane helix</keyword>
<evidence type="ECO:0000313" key="3">
    <source>
        <dbReference type="Proteomes" id="UP000178367"/>
    </source>
</evidence>
<dbReference type="Gene3D" id="3.30.70.60">
    <property type="match status" value="1"/>
</dbReference>
<sequence length="202" mass="22415">MNLSGFKNLSIGRMIGVSAGATVLACLIIYFLIAFTVNDIKNLHLAIVAQKLDIEKQADTAQSLSVLGEKLKTVEPQMEKLDFIFINKNRELEFITTLEEAAGKNNVTQKINLTPPTGQKKDVYDKTALSIDAQGSFADIMNYLAELEALNYYFNINQLDLNYQTSDSPVRRVTIESGDENTKNPAVAGNVSLRISGETYWQ</sequence>
<evidence type="ECO:0000313" key="2">
    <source>
        <dbReference type="EMBL" id="OGF27885.1"/>
    </source>
</evidence>
<dbReference type="PROSITE" id="PS51257">
    <property type="entry name" value="PROKAR_LIPOPROTEIN"/>
    <property type="match status" value="1"/>
</dbReference>
<dbReference type="Pfam" id="PF04350">
    <property type="entry name" value="PilO"/>
    <property type="match status" value="1"/>
</dbReference>
<dbReference type="EMBL" id="MFGB01000005">
    <property type="protein sequence ID" value="OGF27885.1"/>
    <property type="molecule type" value="Genomic_DNA"/>
</dbReference>
<protein>
    <recommendedName>
        <fullName evidence="4">Pilus assembly protein PilO</fullName>
    </recommendedName>
</protein>
<dbReference type="InterPro" id="IPR014717">
    <property type="entry name" value="Transl_elong_EF1B/ribsomal_bS6"/>
</dbReference>
<evidence type="ECO:0008006" key="4">
    <source>
        <dbReference type="Google" id="ProtNLM"/>
    </source>
</evidence>
<dbReference type="Proteomes" id="UP000178367">
    <property type="component" value="Unassembled WGS sequence"/>
</dbReference>